<gene>
    <name evidence="9" type="ORF">CONPUDRAFT_135559</name>
</gene>
<dbReference type="AlphaFoldDB" id="A0A5M3MXS5"/>
<keyword evidence="4" id="KW-0653">Protein transport</keyword>
<evidence type="ECO:0008006" key="11">
    <source>
        <dbReference type="Google" id="ProtNLM"/>
    </source>
</evidence>
<feature type="region of interest" description="Disordered" evidence="8">
    <location>
        <begin position="1"/>
        <end position="278"/>
    </location>
</feature>
<dbReference type="OrthoDB" id="2538017at2759"/>
<evidence type="ECO:0000256" key="5">
    <source>
        <dbReference type="ARBA" id="ARBA00023010"/>
    </source>
</evidence>
<dbReference type="RefSeq" id="XP_007765776.1">
    <property type="nucleotide sequence ID" value="XM_007767586.1"/>
</dbReference>
<dbReference type="GO" id="GO:0015031">
    <property type="term" value="P:protein transport"/>
    <property type="evidence" value="ECO:0007669"/>
    <property type="project" value="UniProtKB-KW"/>
</dbReference>
<accession>A0A5M3MXS5</accession>
<feature type="compositionally biased region" description="Low complexity" evidence="8">
    <location>
        <begin position="260"/>
        <end position="270"/>
    </location>
</feature>
<dbReference type="InterPro" id="IPR024882">
    <property type="entry name" value="NUP58/p45/49"/>
</dbReference>
<dbReference type="GeneID" id="19200775"/>
<feature type="compositionally biased region" description="Low complexity" evidence="8">
    <location>
        <begin position="73"/>
        <end position="101"/>
    </location>
</feature>
<dbReference type="EMBL" id="JH711575">
    <property type="protein sequence ID" value="EIW83922.1"/>
    <property type="molecule type" value="Genomic_DNA"/>
</dbReference>
<keyword evidence="3" id="KW-0509">mRNA transport</keyword>
<feature type="compositionally biased region" description="Low complexity" evidence="8">
    <location>
        <begin position="38"/>
        <end position="47"/>
    </location>
</feature>
<dbReference type="Proteomes" id="UP000053558">
    <property type="component" value="Unassembled WGS sequence"/>
</dbReference>
<dbReference type="GO" id="GO:0051028">
    <property type="term" value="P:mRNA transport"/>
    <property type="evidence" value="ECO:0007669"/>
    <property type="project" value="UniProtKB-KW"/>
</dbReference>
<keyword evidence="5" id="KW-0811">Translocation</keyword>
<name>A0A5M3MXS5_CONPW</name>
<keyword evidence="10" id="KW-1185">Reference proteome</keyword>
<evidence type="ECO:0000256" key="1">
    <source>
        <dbReference type="ARBA" id="ARBA00004567"/>
    </source>
</evidence>
<dbReference type="Pfam" id="PF13634">
    <property type="entry name" value="Nucleoporin_FG"/>
    <property type="match status" value="2"/>
</dbReference>
<evidence type="ECO:0000256" key="2">
    <source>
        <dbReference type="ARBA" id="ARBA00022448"/>
    </source>
</evidence>
<dbReference type="PANTHER" id="PTHR13437">
    <property type="entry name" value="NUCLEOPORIN P58/P45 NUCLEOPORIN-LIKE PROTEIN 1"/>
    <property type="match status" value="1"/>
</dbReference>
<feature type="compositionally biased region" description="Low complexity" evidence="8">
    <location>
        <begin position="1"/>
        <end position="15"/>
    </location>
</feature>
<keyword evidence="6" id="KW-0906">Nuclear pore complex</keyword>
<dbReference type="GO" id="GO:0005643">
    <property type="term" value="C:nuclear pore"/>
    <property type="evidence" value="ECO:0007669"/>
    <property type="project" value="UniProtKB-SubCell"/>
</dbReference>
<reference evidence="10" key="1">
    <citation type="journal article" date="2012" name="Science">
        <title>The Paleozoic origin of enzymatic lignin decomposition reconstructed from 31 fungal genomes.</title>
        <authorList>
            <person name="Floudas D."/>
            <person name="Binder M."/>
            <person name="Riley R."/>
            <person name="Barry K."/>
            <person name="Blanchette R.A."/>
            <person name="Henrissat B."/>
            <person name="Martinez A.T."/>
            <person name="Otillar R."/>
            <person name="Spatafora J.W."/>
            <person name="Yadav J.S."/>
            <person name="Aerts A."/>
            <person name="Benoit I."/>
            <person name="Boyd A."/>
            <person name="Carlson A."/>
            <person name="Copeland A."/>
            <person name="Coutinho P.M."/>
            <person name="de Vries R.P."/>
            <person name="Ferreira P."/>
            <person name="Findley K."/>
            <person name="Foster B."/>
            <person name="Gaskell J."/>
            <person name="Glotzer D."/>
            <person name="Gorecki P."/>
            <person name="Heitman J."/>
            <person name="Hesse C."/>
            <person name="Hori C."/>
            <person name="Igarashi K."/>
            <person name="Jurgens J.A."/>
            <person name="Kallen N."/>
            <person name="Kersten P."/>
            <person name="Kohler A."/>
            <person name="Kuees U."/>
            <person name="Kumar T.K.A."/>
            <person name="Kuo A."/>
            <person name="LaButti K."/>
            <person name="Larrondo L.F."/>
            <person name="Lindquist E."/>
            <person name="Ling A."/>
            <person name="Lombard V."/>
            <person name="Lucas S."/>
            <person name="Lundell T."/>
            <person name="Martin R."/>
            <person name="McLaughlin D.J."/>
            <person name="Morgenstern I."/>
            <person name="Morin E."/>
            <person name="Murat C."/>
            <person name="Nagy L.G."/>
            <person name="Nolan M."/>
            <person name="Ohm R.A."/>
            <person name="Patyshakuliyeva A."/>
            <person name="Rokas A."/>
            <person name="Ruiz-Duenas F.J."/>
            <person name="Sabat G."/>
            <person name="Salamov A."/>
            <person name="Samejima M."/>
            <person name="Schmutz J."/>
            <person name="Slot J.C."/>
            <person name="St John F."/>
            <person name="Stenlid J."/>
            <person name="Sun H."/>
            <person name="Sun S."/>
            <person name="Syed K."/>
            <person name="Tsang A."/>
            <person name="Wiebenga A."/>
            <person name="Young D."/>
            <person name="Pisabarro A."/>
            <person name="Eastwood D.C."/>
            <person name="Martin F."/>
            <person name="Cullen D."/>
            <person name="Grigoriev I.V."/>
            <person name="Hibbett D.S."/>
        </authorList>
    </citation>
    <scope>NUCLEOTIDE SEQUENCE [LARGE SCALE GENOMIC DNA]</scope>
    <source>
        <strain evidence="10">RWD-64-598 SS2</strain>
    </source>
</reference>
<feature type="compositionally biased region" description="Low complexity" evidence="8">
    <location>
        <begin position="117"/>
        <end position="128"/>
    </location>
</feature>
<dbReference type="Gene3D" id="6.10.140.1350">
    <property type="match status" value="1"/>
</dbReference>
<dbReference type="GO" id="GO:0008139">
    <property type="term" value="F:nuclear localization sequence binding"/>
    <property type="evidence" value="ECO:0007669"/>
    <property type="project" value="InterPro"/>
</dbReference>
<feature type="compositionally biased region" description="Polar residues" evidence="8">
    <location>
        <begin position="245"/>
        <end position="259"/>
    </location>
</feature>
<comment type="subcellular location">
    <subcellularLocation>
        <location evidence="1">Nucleus</location>
        <location evidence="1">Nuclear pore complex</location>
    </subcellularLocation>
</comment>
<feature type="compositionally biased region" description="Polar residues" evidence="8">
    <location>
        <begin position="129"/>
        <end position="232"/>
    </location>
</feature>
<evidence type="ECO:0000313" key="10">
    <source>
        <dbReference type="Proteomes" id="UP000053558"/>
    </source>
</evidence>
<dbReference type="KEGG" id="cput:CONPUDRAFT_135559"/>
<evidence type="ECO:0000256" key="8">
    <source>
        <dbReference type="SAM" id="MobiDB-lite"/>
    </source>
</evidence>
<dbReference type="InterPro" id="IPR025574">
    <property type="entry name" value="Nucleoporin_FG_rpt"/>
</dbReference>
<comment type="caution">
    <text evidence="9">The sequence shown here is derived from an EMBL/GenBank/DDBJ whole genome shotgun (WGS) entry which is preliminary data.</text>
</comment>
<sequence length="492" mass="51471">MAFSGFGNTSNTGSSIFGQPNTSTGGTGSSIFGQPNPSTGGTSSGTSMFGQPNASNTGGTSTGTSLFGQPNQSNTGGTSTGTSLFGQPNTNTGGTSNTGTSLFGQPSSTNAGGSMFGNTQNANTNTGTSLFGQPASNTNIGTQPSSNIFGQSTTNPSGNQPSTNLFGQPASNTTAGGTSLFGQPAANTNTQSGTSLFGQQPKTGTSNLFGQSTPNSGPSLFGNPSNASQQPSTGTTNTFGGFGASMTQPSTGLGASTFGQPQQQQNANAPFTKSTKFNDLPDETKRVFESIESHIQGRVQISTELKQRKLGDEPTKGQELISNVHKELINIVSVMQSDSLHTRDLKNKTEQSVQDTIVATRIVDGFKNPQQNGAYLKNHASFPLEFFMRTIEEMKQRLEWYKTTIEQIERKLASTAAHAQSTPHAISASLQAQHATFMALANKTAAVDAELAKLKVLYTQLWRSRTGSVRDPFNDVDRGSGGEFGMDSLHLK</sequence>
<evidence type="ECO:0000256" key="6">
    <source>
        <dbReference type="ARBA" id="ARBA00023132"/>
    </source>
</evidence>
<proteinExistence type="predicted"/>
<evidence type="ECO:0000256" key="4">
    <source>
        <dbReference type="ARBA" id="ARBA00022927"/>
    </source>
</evidence>
<organism evidence="9 10">
    <name type="scientific">Coniophora puteana (strain RWD-64-598)</name>
    <name type="common">Brown rot fungus</name>
    <dbReference type="NCBI Taxonomy" id="741705"/>
    <lineage>
        <taxon>Eukaryota</taxon>
        <taxon>Fungi</taxon>
        <taxon>Dikarya</taxon>
        <taxon>Basidiomycota</taxon>
        <taxon>Agaricomycotina</taxon>
        <taxon>Agaricomycetes</taxon>
        <taxon>Agaricomycetidae</taxon>
        <taxon>Boletales</taxon>
        <taxon>Coniophorineae</taxon>
        <taxon>Coniophoraceae</taxon>
        <taxon>Coniophora</taxon>
    </lineage>
</organism>
<keyword evidence="7" id="KW-0539">Nucleus</keyword>
<dbReference type="GO" id="GO:0017056">
    <property type="term" value="F:structural constituent of nuclear pore"/>
    <property type="evidence" value="ECO:0007669"/>
    <property type="project" value="InterPro"/>
</dbReference>
<dbReference type="PANTHER" id="PTHR13437:SF2">
    <property type="entry name" value="NUCLEOPORIN P58_P45"/>
    <property type="match status" value="1"/>
</dbReference>
<dbReference type="OMA" id="RDNTDVF"/>
<feature type="compositionally biased region" description="Polar residues" evidence="8">
    <location>
        <begin position="102"/>
        <end position="112"/>
    </location>
</feature>
<keyword evidence="2" id="KW-0813">Transport</keyword>
<evidence type="ECO:0000256" key="7">
    <source>
        <dbReference type="ARBA" id="ARBA00023242"/>
    </source>
</evidence>
<evidence type="ECO:0000313" key="9">
    <source>
        <dbReference type="EMBL" id="EIW83922.1"/>
    </source>
</evidence>
<protein>
    <recommendedName>
        <fullName evidence="11">Nucleoporin nup45</fullName>
    </recommendedName>
</protein>
<feature type="compositionally biased region" description="Low complexity" evidence="8">
    <location>
        <begin position="55"/>
        <end position="65"/>
    </location>
</feature>
<evidence type="ECO:0000256" key="3">
    <source>
        <dbReference type="ARBA" id="ARBA00022816"/>
    </source>
</evidence>